<gene>
    <name evidence="7" type="ORF">QTG54_003031</name>
</gene>
<keyword evidence="5" id="KW-0812">Transmembrane</keyword>
<protein>
    <recommendedName>
        <fullName evidence="6">RING-type domain-containing protein</fullName>
    </recommendedName>
</protein>
<reference evidence="7" key="1">
    <citation type="submission" date="2023-06" db="EMBL/GenBank/DDBJ databases">
        <title>Survivors Of The Sea: Transcriptome response of Skeletonema marinoi to long-term dormancy.</title>
        <authorList>
            <person name="Pinder M.I.M."/>
            <person name="Kourtchenko O."/>
            <person name="Robertson E.K."/>
            <person name="Larsson T."/>
            <person name="Maumus F."/>
            <person name="Osuna-Cruz C.M."/>
            <person name="Vancaester E."/>
            <person name="Stenow R."/>
            <person name="Vandepoele K."/>
            <person name="Ploug H."/>
            <person name="Bruchert V."/>
            <person name="Godhe A."/>
            <person name="Topel M."/>
        </authorList>
    </citation>
    <scope>NUCLEOTIDE SEQUENCE</scope>
    <source>
        <strain evidence="7">R05AC</strain>
    </source>
</reference>
<feature type="region of interest" description="Disordered" evidence="4">
    <location>
        <begin position="128"/>
        <end position="158"/>
    </location>
</feature>
<dbReference type="Proteomes" id="UP001224775">
    <property type="component" value="Unassembled WGS sequence"/>
</dbReference>
<dbReference type="GO" id="GO:0005634">
    <property type="term" value="C:nucleus"/>
    <property type="evidence" value="ECO:0007669"/>
    <property type="project" value="TreeGrafter"/>
</dbReference>
<dbReference type="SUPFAM" id="SSF57850">
    <property type="entry name" value="RING/U-box"/>
    <property type="match status" value="1"/>
</dbReference>
<evidence type="ECO:0000256" key="2">
    <source>
        <dbReference type="ARBA" id="ARBA00022771"/>
    </source>
</evidence>
<evidence type="ECO:0000256" key="4">
    <source>
        <dbReference type="SAM" id="MobiDB-lite"/>
    </source>
</evidence>
<dbReference type="GO" id="GO:0006511">
    <property type="term" value="P:ubiquitin-dependent protein catabolic process"/>
    <property type="evidence" value="ECO:0007669"/>
    <property type="project" value="TreeGrafter"/>
</dbReference>
<feature type="domain" description="RING-type" evidence="6">
    <location>
        <begin position="367"/>
        <end position="391"/>
    </location>
</feature>
<keyword evidence="2" id="KW-0863">Zinc-finger</keyword>
<evidence type="ECO:0000313" key="7">
    <source>
        <dbReference type="EMBL" id="KAK1746424.1"/>
    </source>
</evidence>
<organism evidence="7 8">
    <name type="scientific">Skeletonema marinoi</name>
    <dbReference type="NCBI Taxonomy" id="267567"/>
    <lineage>
        <taxon>Eukaryota</taxon>
        <taxon>Sar</taxon>
        <taxon>Stramenopiles</taxon>
        <taxon>Ochrophyta</taxon>
        <taxon>Bacillariophyta</taxon>
        <taxon>Coscinodiscophyceae</taxon>
        <taxon>Thalassiosirophycidae</taxon>
        <taxon>Thalassiosirales</taxon>
        <taxon>Skeletonemataceae</taxon>
        <taxon>Skeletonema</taxon>
        <taxon>Skeletonema marinoi-dohrnii complex</taxon>
    </lineage>
</organism>
<dbReference type="GO" id="GO:0008270">
    <property type="term" value="F:zinc ion binding"/>
    <property type="evidence" value="ECO:0007669"/>
    <property type="project" value="UniProtKB-KW"/>
</dbReference>
<dbReference type="PANTHER" id="PTHR45931:SF3">
    <property type="entry name" value="RING ZINC FINGER-CONTAINING PROTEIN"/>
    <property type="match status" value="1"/>
</dbReference>
<keyword evidence="3" id="KW-0862">Zinc</keyword>
<feature type="region of interest" description="Disordered" evidence="4">
    <location>
        <begin position="1"/>
        <end position="26"/>
    </location>
</feature>
<dbReference type="PANTHER" id="PTHR45931">
    <property type="entry name" value="SI:CH211-59O9.10"/>
    <property type="match status" value="1"/>
</dbReference>
<evidence type="ECO:0000313" key="8">
    <source>
        <dbReference type="Proteomes" id="UP001224775"/>
    </source>
</evidence>
<sequence length="615" mass="69437">MDGQPFRRSSSSDGRGEPYTPHSQSSRINTFFRQNRNNNPKRILIPLLYIIVAVIYFYYLLFVDVGSGVDARRYVDKTLKEATAPIYKSNSKDPIKLQPGSLADITIANVEVALTYHDNAVEMKRRQEKKKEEWQRKKMELKQEREEEAGRKATENHKGDAAAVVAAVIKQTTNIDSRNQTTLQMEASLNKTAADLEYIKKLTSLQVNRTPTQNRTKRKKTSSNDDASNRFGDSAEDEDDDEEDNDRDASILLAMGGGRDAVLLRRRLRSARANRRFQRFVDRLNAERISADTLRHLVHARDFNGNDYDQLHSFADENGPAMGSWFSQVGATDAEINRCPSRTLSVNDELLRPKRSSESGRDETPTCSVCLETYREGETVRTIPCFHTFHATVLIRGWRKGECPIVSILPSVDTISSKVFAAVKKLCLLSLHQGNVRDMSCLHYFLNRPIDKENPAFSFDFTQPPDVWVHPKSLVASESVSLRCLVVEVRFDDAEGCSCEESCMRFVLGVLFLLVKDAEELSESEALLADDEYDEEGFLASGVLFRNSGRCLDGPLVVEHEEAVYDGAFFSFLGLITSNELSLLTLLSDDRYSFRLACFVEVTPVLFFGAFFGDK</sequence>
<evidence type="ECO:0000256" key="1">
    <source>
        <dbReference type="ARBA" id="ARBA00022723"/>
    </source>
</evidence>
<dbReference type="InterPro" id="IPR001841">
    <property type="entry name" value="Znf_RING"/>
</dbReference>
<dbReference type="Gene3D" id="3.30.40.10">
    <property type="entry name" value="Zinc/RING finger domain, C3HC4 (zinc finger)"/>
    <property type="match status" value="1"/>
</dbReference>
<name>A0AAD8YH06_9STRA</name>
<keyword evidence="5" id="KW-0472">Membrane</keyword>
<keyword evidence="8" id="KW-1185">Reference proteome</keyword>
<keyword evidence="1" id="KW-0479">Metal-binding</keyword>
<feature type="compositionally biased region" description="Acidic residues" evidence="4">
    <location>
        <begin position="234"/>
        <end position="246"/>
    </location>
</feature>
<dbReference type="GO" id="GO:0061630">
    <property type="term" value="F:ubiquitin protein ligase activity"/>
    <property type="evidence" value="ECO:0007669"/>
    <property type="project" value="TreeGrafter"/>
</dbReference>
<evidence type="ECO:0000259" key="6">
    <source>
        <dbReference type="Pfam" id="PF17123"/>
    </source>
</evidence>
<comment type="caution">
    <text evidence="7">The sequence shown here is derived from an EMBL/GenBank/DDBJ whole genome shotgun (WGS) entry which is preliminary data.</text>
</comment>
<proteinExistence type="predicted"/>
<evidence type="ECO:0000256" key="3">
    <source>
        <dbReference type="ARBA" id="ARBA00022833"/>
    </source>
</evidence>
<evidence type="ECO:0000256" key="5">
    <source>
        <dbReference type="SAM" id="Phobius"/>
    </source>
</evidence>
<dbReference type="InterPro" id="IPR013083">
    <property type="entry name" value="Znf_RING/FYVE/PHD"/>
</dbReference>
<dbReference type="EMBL" id="JATAAI010000004">
    <property type="protein sequence ID" value="KAK1746424.1"/>
    <property type="molecule type" value="Genomic_DNA"/>
</dbReference>
<dbReference type="AlphaFoldDB" id="A0AAD8YH06"/>
<feature type="transmembrane region" description="Helical" evidence="5">
    <location>
        <begin position="43"/>
        <end position="62"/>
    </location>
</feature>
<dbReference type="InterPro" id="IPR051834">
    <property type="entry name" value="RING_finger_E3_ligase"/>
</dbReference>
<accession>A0AAD8YH06</accession>
<dbReference type="Pfam" id="PF17123">
    <property type="entry name" value="zf-RING_11"/>
    <property type="match status" value="1"/>
</dbReference>
<keyword evidence="5" id="KW-1133">Transmembrane helix</keyword>
<feature type="region of interest" description="Disordered" evidence="4">
    <location>
        <begin position="207"/>
        <end position="246"/>
    </location>
</feature>